<dbReference type="PANTHER" id="PTHR30627">
    <property type="entry name" value="PEPTIDOGLYCAN D,D-TRANSPEPTIDASE"/>
    <property type="match status" value="1"/>
</dbReference>
<keyword evidence="9" id="KW-1185">Reference proteome</keyword>
<dbReference type="InterPro" id="IPR012338">
    <property type="entry name" value="Beta-lactam/transpept-like"/>
</dbReference>
<evidence type="ECO:0000256" key="4">
    <source>
        <dbReference type="SAM" id="SignalP"/>
    </source>
</evidence>
<evidence type="ECO:0000313" key="8">
    <source>
        <dbReference type="EMBL" id="BEH90246.1"/>
    </source>
</evidence>
<dbReference type="InterPro" id="IPR007887">
    <property type="entry name" value="MecA_N"/>
</dbReference>
<evidence type="ECO:0000256" key="1">
    <source>
        <dbReference type="ARBA" id="ARBA00004370"/>
    </source>
</evidence>
<dbReference type="SUPFAM" id="SSF54427">
    <property type="entry name" value="NTF2-like"/>
    <property type="match status" value="1"/>
</dbReference>
<reference evidence="8" key="1">
    <citation type="journal article" date="2024" name="Int. J. Syst. Evol. Microbiol.">
        <title>Turicibacter faecis sp. nov., isolated from faeces of heart failure mouse model.</title>
        <authorList>
            <person name="Imamura Y."/>
            <person name="Motooka D."/>
            <person name="Nakajima Y."/>
            <person name="Ito S."/>
            <person name="Kitakaze M."/>
            <person name="Iida T."/>
            <person name="Nakamura S."/>
        </authorList>
    </citation>
    <scope>NUCLEOTIDE SEQUENCE</scope>
    <source>
        <strain evidence="8">TC023</strain>
    </source>
</reference>
<dbReference type="Gene3D" id="3.40.710.10">
    <property type="entry name" value="DD-peptidase/beta-lactamase superfamily"/>
    <property type="match status" value="1"/>
</dbReference>
<dbReference type="Proteomes" id="UP001432099">
    <property type="component" value="Chromosome"/>
</dbReference>
<name>A0ABN6Z9M4_9FIRM</name>
<feature type="chain" id="PRO_5046299635" evidence="4">
    <location>
        <begin position="23"/>
        <end position="660"/>
    </location>
</feature>
<evidence type="ECO:0000256" key="2">
    <source>
        <dbReference type="ARBA" id="ARBA00007171"/>
    </source>
</evidence>
<dbReference type="Pfam" id="PF00905">
    <property type="entry name" value="Transpeptidase"/>
    <property type="match status" value="1"/>
</dbReference>
<dbReference type="PROSITE" id="PS51257">
    <property type="entry name" value="PROKAR_LIPOPROTEIN"/>
    <property type="match status" value="1"/>
</dbReference>
<comment type="subcellular location">
    <subcellularLocation>
        <location evidence="1">Membrane</location>
    </subcellularLocation>
</comment>
<dbReference type="SUPFAM" id="SSF56601">
    <property type="entry name" value="beta-lactamase/transpeptidase-like"/>
    <property type="match status" value="1"/>
</dbReference>
<organism evidence="8 9">
    <name type="scientific">Turicibacter faecis</name>
    <dbReference type="NCBI Taxonomy" id="2963365"/>
    <lineage>
        <taxon>Bacteria</taxon>
        <taxon>Bacillati</taxon>
        <taxon>Bacillota</taxon>
        <taxon>Erysipelotrichia</taxon>
        <taxon>Erysipelotrichales</taxon>
        <taxon>Turicibacteraceae</taxon>
        <taxon>Turicibacter</taxon>
    </lineage>
</organism>
<dbReference type="Gene3D" id="3.90.1310.10">
    <property type="entry name" value="Penicillin-binding protein 2a (Domain 2)"/>
    <property type="match status" value="1"/>
</dbReference>
<dbReference type="SUPFAM" id="SSF56519">
    <property type="entry name" value="Penicillin binding protein dimerisation domain"/>
    <property type="match status" value="1"/>
</dbReference>
<evidence type="ECO:0000259" key="6">
    <source>
        <dbReference type="Pfam" id="PF03717"/>
    </source>
</evidence>
<protein>
    <submittedName>
        <fullName evidence="8">Penicillin-binding protein 3</fullName>
    </submittedName>
</protein>
<keyword evidence="4" id="KW-0732">Signal</keyword>
<dbReference type="InterPro" id="IPR005311">
    <property type="entry name" value="PBP_dimer"/>
</dbReference>
<comment type="similarity">
    <text evidence="2">Belongs to the transpeptidase family.</text>
</comment>
<proteinExistence type="inferred from homology"/>
<gene>
    <name evidence="8" type="primary">pbp3</name>
    <name evidence="8" type="ORF">T23_03480</name>
</gene>
<accession>A0ABN6Z9M4</accession>
<dbReference type="Pfam" id="PF03717">
    <property type="entry name" value="PBP_dimer"/>
    <property type="match status" value="1"/>
</dbReference>
<dbReference type="InterPro" id="IPR001460">
    <property type="entry name" value="PCN-bd_Tpept"/>
</dbReference>
<dbReference type="Gene3D" id="3.30.1390.30">
    <property type="entry name" value="Penicillin-binding protein 2a, domain 3"/>
    <property type="match status" value="1"/>
</dbReference>
<dbReference type="RefSeq" id="WP_161831935.1">
    <property type="nucleotide sequence ID" value="NZ_AP028127.1"/>
</dbReference>
<feature type="domain" description="Penicillin-binding protein transpeptidase" evidence="5">
    <location>
        <begin position="344"/>
        <end position="639"/>
    </location>
</feature>
<dbReference type="Pfam" id="PF05223">
    <property type="entry name" value="MecA_N"/>
    <property type="match status" value="1"/>
</dbReference>
<feature type="domain" description="Penicillin-binding protein dimerisation" evidence="6">
    <location>
        <begin position="142"/>
        <end position="305"/>
    </location>
</feature>
<dbReference type="InterPro" id="IPR036138">
    <property type="entry name" value="PBP_dimer_sf"/>
</dbReference>
<feature type="domain" description="NTF2-like N-terminal transpeptidase" evidence="7">
    <location>
        <begin position="27"/>
        <end position="134"/>
    </location>
</feature>
<feature type="signal peptide" evidence="4">
    <location>
        <begin position="1"/>
        <end position="22"/>
    </location>
</feature>
<dbReference type="PANTHER" id="PTHR30627:SF25">
    <property type="entry name" value="PENICILLIN-BINDING PROTEIN 3"/>
    <property type="match status" value="1"/>
</dbReference>
<sequence>MKRILSVLLLCIVILTGCSSNADELLFKNFTETLSGGDYAALYQLLSEESKQRITEEEFVTKYKSIYSGIKAAHFTFEMGEIDHKNDIIPFNLTMDTIAGTLKLKDFALPFVKENKELKILWSESLIFPTMKRGDKVRISTKTANRGSILDRNNEALATDGDLISVGIHPAVFEQENEAEKIAKISELLDISEETITKKLKANTNKEYFVPLVDLLPDAKALVILESLNLDGVIKQAKHGRIYKDSEAFGRLLGYIRPINEEELSKDTEGIYTAQSMIGKSGLEQVYETTLRGINGYEIYIEREGEKVDTLISKEPENGKDIHLSLDSNLQQIVYDSMKGQKGSSTAVDSTTGEVLALVSSPSYNSNWFTTYMTKSVQQQREAIGYEDEKNRFASLYSPGSTFKLITAATGLENGTLNPNEVKTINGSTWQPNRSWGNYNIHRINDQTSISLKEAIKYSDNIYFAMNALAMGSDALIQGANNFTIGSDLNIGYPIKESQISNSGSLTGDILLADTGYGQGEILVSTLNMALAYSSLANNGSIMSPHLVLSEDYQPTVLKDAIISEQNLSILQADFQAVVNDADGTGHLAKINGVQLAGKTGTAEIKSTQGQTGSENGWFVATDLGSSKLSVAMVVEDVQEGVGTLGVVKMVKEVFVNYLK</sequence>
<dbReference type="Gene3D" id="3.10.450.100">
    <property type="entry name" value="NTF2-like, domain 1"/>
    <property type="match status" value="1"/>
</dbReference>
<evidence type="ECO:0000259" key="7">
    <source>
        <dbReference type="Pfam" id="PF05223"/>
    </source>
</evidence>
<dbReference type="InterPro" id="IPR032710">
    <property type="entry name" value="NTF2-like_dom_sf"/>
</dbReference>
<evidence type="ECO:0000313" key="9">
    <source>
        <dbReference type="Proteomes" id="UP001432099"/>
    </source>
</evidence>
<evidence type="ECO:0000259" key="5">
    <source>
        <dbReference type="Pfam" id="PF00905"/>
    </source>
</evidence>
<keyword evidence="3" id="KW-0472">Membrane</keyword>
<dbReference type="EMBL" id="AP028127">
    <property type="protein sequence ID" value="BEH90246.1"/>
    <property type="molecule type" value="Genomic_DNA"/>
</dbReference>
<evidence type="ECO:0000256" key="3">
    <source>
        <dbReference type="ARBA" id="ARBA00023136"/>
    </source>
</evidence>
<dbReference type="InterPro" id="IPR050515">
    <property type="entry name" value="Beta-lactam/transpept"/>
</dbReference>